<comment type="caution">
    <text evidence="3">The sequence shown here is derived from an EMBL/GenBank/DDBJ whole genome shotgun (WGS) entry which is preliminary data.</text>
</comment>
<reference evidence="3 4" key="1">
    <citation type="submission" date="2019-06" db="EMBL/GenBank/DDBJ databases">
        <title>Erythrobacter insulae sp. nov., isolated from a tidal flat.</title>
        <authorList>
            <person name="Yoon J.-H."/>
        </authorList>
    </citation>
    <scope>NUCLEOTIDE SEQUENCE [LARGE SCALE GENOMIC DNA]</scope>
    <source>
        <strain evidence="3 4">JBTF-M21</strain>
    </source>
</reference>
<dbReference type="EMBL" id="VHJK01000001">
    <property type="protein sequence ID" value="TRD11441.1"/>
    <property type="molecule type" value="Genomic_DNA"/>
</dbReference>
<dbReference type="OrthoDB" id="7567258at2"/>
<feature type="signal peptide" evidence="1">
    <location>
        <begin position="1"/>
        <end position="16"/>
    </location>
</feature>
<evidence type="ECO:0000313" key="4">
    <source>
        <dbReference type="Proteomes" id="UP000316343"/>
    </source>
</evidence>
<evidence type="ECO:0000256" key="1">
    <source>
        <dbReference type="SAM" id="SignalP"/>
    </source>
</evidence>
<gene>
    <name evidence="3" type="ORF">FGU71_05930</name>
</gene>
<dbReference type="Pfam" id="PF19780">
    <property type="entry name" value="DUF6265"/>
    <property type="match status" value="1"/>
</dbReference>
<keyword evidence="4" id="KW-1185">Reference proteome</keyword>
<dbReference type="Proteomes" id="UP000316343">
    <property type="component" value="Unassembled WGS sequence"/>
</dbReference>
<sequence>MRAIIMALAGCALANAAPLLAEKSESRIGDEGFESPAATLDQLDWLVGQWAGDGIQGAPAMESWLPETGGTMVGTFVQETSGGAIMFTEHMYLMEEGGSLVLRLKHFNADLTGWEEKDDMLTFRLVAIEPCAAYFNALTLRCADPDTPGSGIVAAVRMKSDKPEPQELVFRFDAATSRSDPD</sequence>
<name>A0A547PBD9_9SPHN</name>
<dbReference type="AlphaFoldDB" id="A0A547PBD9"/>
<feature type="domain" description="DUF6265" evidence="2">
    <location>
        <begin position="44"/>
        <end position="146"/>
    </location>
</feature>
<evidence type="ECO:0000259" key="2">
    <source>
        <dbReference type="Pfam" id="PF19780"/>
    </source>
</evidence>
<protein>
    <recommendedName>
        <fullName evidence="2">DUF6265 domain-containing protein</fullName>
    </recommendedName>
</protein>
<proteinExistence type="predicted"/>
<keyword evidence="1" id="KW-0732">Signal</keyword>
<accession>A0A547PBD9</accession>
<evidence type="ECO:0000313" key="3">
    <source>
        <dbReference type="EMBL" id="TRD11441.1"/>
    </source>
</evidence>
<feature type="chain" id="PRO_5021951025" description="DUF6265 domain-containing protein" evidence="1">
    <location>
        <begin position="17"/>
        <end position="182"/>
    </location>
</feature>
<dbReference type="RefSeq" id="WP_142787706.1">
    <property type="nucleotide sequence ID" value="NZ_VHJK01000001.1"/>
</dbReference>
<dbReference type="InterPro" id="IPR046232">
    <property type="entry name" value="DUF6265"/>
</dbReference>
<organism evidence="3 4">
    <name type="scientific">Erythrobacter insulae</name>
    <dbReference type="NCBI Taxonomy" id="2584124"/>
    <lineage>
        <taxon>Bacteria</taxon>
        <taxon>Pseudomonadati</taxon>
        <taxon>Pseudomonadota</taxon>
        <taxon>Alphaproteobacteria</taxon>
        <taxon>Sphingomonadales</taxon>
        <taxon>Erythrobacteraceae</taxon>
        <taxon>Erythrobacter/Porphyrobacter group</taxon>
        <taxon>Erythrobacter</taxon>
    </lineage>
</organism>